<organism evidence="2 3">
    <name type="scientific">Chionoecetes opilio</name>
    <name type="common">Atlantic snow crab</name>
    <name type="synonym">Cancer opilio</name>
    <dbReference type="NCBI Taxonomy" id="41210"/>
    <lineage>
        <taxon>Eukaryota</taxon>
        <taxon>Metazoa</taxon>
        <taxon>Ecdysozoa</taxon>
        <taxon>Arthropoda</taxon>
        <taxon>Crustacea</taxon>
        <taxon>Multicrustacea</taxon>
        <taxon>Malacostraca</taxon>
        <taxon>Eumalacostraca</taxon>
        <taxon>Eucarida</taxon>
        <taxon>Decapoda</taxon>
        <taxon>Pleocyemata</taxon>
        <taxon>Brachyura</taxon>
        <taxon>Eubrachyura</taxon>
        <taxon>Majoidea</taxon>
        <taxon>Majidae</taxon>
        <taxon>Chionoecetes</taxon>
    </lineage>
</organism>
<keyword evidence="1" id="KW-0472">Membrane</keyword>
<sequence length="103" mass="11670">MMFHPRCLLVVGVEDLRSLTQHARNLLQRGLVFAVHTTEGRSRQAKISLEDDRLFLHCLRDQPLPRGAVTLQVGQPLLSAALVFFFFFFFYITGTGQGHNKNG</sequence>
<keyword evidence="1" id="KW-0812">Transmembrane</keyword>
<dbReference type="AlphaFoldDB" id="A0A8J4XYH9"/>
<evidence type="ECO:0000256" key="1">
    <source>
        <dbReference type="SAM" id="Phobius"/>
    </source>
</evidence>
<name>A0A8J4XYH9_CHIOP</name>
<accession>A0A8J4XYH9</accession>
<feature type="transmembrane region" description="Helical" evidence="1">
    <location>
        <begin position="73"/>
        <end position="92"/>
    </location>
</feature>
<gene>
    <name evidence="2" type="ORF">GWK47_009607</name>
</gene>
<protein>
    <submittedName>
        <fullName evidence="2">Uncharacterized protein</fullName>
    </submittedName>
</protein>
<comment type="caution">
    <text evidence="2">The sequence shown here is derived from an EMBL/GenBank/DDBJ whole genome shotgun (WGS) entry which is preliminary data.</text>
</comment>
<keyword evidence="3" id="KW-1185">Reference proteome</keyword>
<dbReference type="Proteomes" id="UP000770661">
    <property type="component" value="Unassembled WGS sequence"/>
</dbReference>
<evidence type="ECO:0000313" key="2">
    <source>
        <dbReference type="EMBL" id="KAG0716482.1"/>
    </source>
</evidence>
<dbReference type="OrthoDB" id="6361127at2759"/>
<proteinExistence type="predicted"/>
<keyword evidence="1" id="KW-1133">Transmembrane helix</keyword>
<reference evidence="2" key="1">
    <citation type="submission" date="2020-07" db="EMBL/GenBank/DDBJ databases">
        <title>The High-quality genome of the commercially important snow crab, Chionoecetes opilio.</title>
        <authorList>
            <person name="Jeong J.-H."/>
            <person name="Ryu S."/>
        </authorList>
    </citation>
    <scope>NUCLEOTIDE SEQUENCE</scope>
    <source>
        <strain evidence="2">MADBK_172401_WGS</strain>
        <tissue evidence="2">Digestive gland</tissue>
    </source>
</reference>
<evidence type="ECO:0000313" key="3">
    <source>
        <dbReference type="Proteomes" id="UP000770661"/>
    </source>
</evidence>
<dbReference type="EMBL" id="JACEEZ010018816">
    <property type="protein sequence ID" value="KAG0716482.1"/>
    <property type="molecule type" value="Genomic_DNA"/>
</dbReference>